<reference evidence="2 3" key="1">
    <citation type="submission" date="2020-08" db="EMBL/GenBank/DDBJ databases">
        <title>Genomic Encyclopedia of Type Strains, Phase IV (KMG-IV): sequencing the most valuable type-strain genomes for metagenomic binning, comparative biology and taxonomic classification.</title>
        <authorList>
            <person name="Goeker M."/>
        </authorList>
    </citation>
    <scope>NUCLEOTIDE SEQUENCE [LARGE SCALE GENOMIC DNA]</scope>
    <source>
        <strain evidence="2 3">DSM 27057</strain>
    </source>
</reference>
<dbReference type="PANTHER" id="PTHR37810:SF5">
    <property type="entry name" value="IMMUNITY PROTEIN SDPI"/>
    <property type="match status" value="1"/>
</dbReference>
<proteinExistence type="predicted"/>
<evidence type="ECO:0000256" key="1">
    <source>
        <dbReference type="SAM" id="Phobius"/>
    </source>
</evidence>
<feature type="transmembrane region" description="Helical" evidence="1">
    <location>
        <begin position="192"/>
        <end position="212"/>
    </location>
</feature>
<keyword evidence="1" id="KW-0472">Membrane</keyword>
<keyword evidence="1" id="KW-0812">Transmembrane</keyword>
<name>A0A7W6CTH8_9SPHN</name>
<evidence type="ECO:0000313" key="2">
    <source>
        <dbReference type="EMBL" id="MBB3957562.1"/>
    </source>
</evidence>
<feature type="transmembrane region" description="Helical" evidence="1">
    <location>
        <begin position="53"/>
        <end position="74"/>
    </location>
</feature>
<dbReference type="PIRSF" id="PIRSF038959">
    <property type="entry name" value="SdpI"/>
    <property type="match status" value="1"/>
</dbReference>
<sequence length="219" mass="23208">MKVKGLLMASLLLAALMAAMGALALMRLPEGARLITHWAADGTPNGSMPAARALFIAPLMVALLGALFAVLPSIEPLQERMAQSAQVLRVGWISLLILMTLVFAQIAGPAFGIVLPVSLVSFGAGAMLVALGNVLPKSRPGFFVGIRTPWTLTDTENWIATHRLAARLFILAGLAVMLASVLPVPMAVRGGLLVGAALFAALVPTIYSWWFWQSRKGRS</sequence>
<keyword evidence="3" id="KW-1185">Reference proteome</keyword>
<protein>
    <submittedName>
        <fullName evidence="2">Putative membrane protein</fullName>
    </submittedName>
</protein>
<feature type="transmembrane region" description="Helical" evidence="1">
    <location>
        <begin position="86"/>
        <end position="107"/>
    </location>
</feature>
<dbReference type="GO" id="GO:0009636">
    <property type="term" value="P:response to toxic substance"/>
    <property type="evidence" value="ECO:0007669"/>
    <property type="project" value="TreeGrafter"/>
</dbReference>
<dbReference type="AlphaFoldDB" id="A0A7W6CTH8"/>
<feature type="transmembrane region" description="Helical" evidence="1">
    <location>
        <begin position="168"/>
        <end position="186"/>
    </location>
</feature>
<dbReference type="Proteomes" id="UP000548867">
    <property type="component" value="Unassembled WGS sequence"/>
</dbReference>
<dbReference type="InterPro" id="IPR026272">
    <property type="entry name" value="SdpI"/>
</dbReference>
<accession>A0A7W6CTH8</accession>
<organism evidence="2 3">
    <name type="scientific">Novosphingobium sediminicola</name>
    <dbReference type="NCBI Taxonomy" id="563162"/>
    <lineage>
        <taxon>Bacteria</taxon>
        <taxon>Pseudomonadati</taxon>
        <taxon>Pseudomonadota</taxon>
        <taxon>Alphaproteobacteria</taxon>
        <taxon>Sphingomonadales</taxon>
        <taxon>Sphingomonadaceae</taxon>
        <taxon>Novosphingobium</taxon>
    </lineage>
</organism>
<dbReference type="InterPro" id="IPR025962">
    <property type="entry name" value="SdpI/YhfL"/>
</dbReference>
<comment type="caution">
    <text evidence="2">The sequence shown here is derived from an EMBL/GenBank/DDBJ whole genome shotgun (WGS) entry which is preliminary data.</text>
</comment>
<gene>
    <name evidence="2" type="ORF">GGR38_004536</name>
</gene>
<dbReference type="PANTHER" id="PTHR37810">
    <property type="entry name" value="IMMUNITY PROTEIN SDPI"/>
    <property type="match status" value="1"/>
</dbReference>
<feature type="transmembrane region" description="Helical" evidence="1">
    <location>
        <begin position="113"/>
        <end position="135"/>
    </location>
</feature>
<dbReference type="EMBL" id="JACIDX010000026">
    <property type="protein sequence ID" value="MBB3957562.1"/>
    <property type="molecule type" value="Genomic_DNA"/>
</dbReference>
<dbReference type="Pfam" id="PF13630">
    <property type="entry name" value="SdpI"/>
    <property type="match status" value="1"/>
</dbReference>
<evidence type="ECO:0000313" key="3">
    <source>
        <dbReference type="Proteomes" id="UP000548867"/>
    </source>
</evidence>
<keyword evidence="1" id="KW-1133">Transmembrane helix</keyword>
<dbReference type="RefSeq" id="WP_183628954.1">
    <property type="nucleotide sequence ID" value="NZ_JACIDX010000026.1"/>
</dbReference>